<comment type="caution">
    <text evidence="10">The sequence shown here is derived from an EMBL/GenBank/DDBJ whole genome shotgun (WGS) entry which is preliminary data.</text>
</comment>
<dbReference type="PANTHER" id="PTHR14418:SF5">
    <property type="entry name" value="CONDENSIN COMPLEX SUBUNIT 3"/>
    <property type="match status" value="1"/>
</dbReference>
<dbReference type="SUPFAM" id="SSF48371">
    <property type="entry name" value="ARM repeat"/>
    <property type="match status" value="1"/>
</dbReference>
<feature type="compositionally biased region" description="Basic residues" evidence="8">
    <location>
        <begin position="978"/>
        <end position="988"/>
    </location>
</feature>
<evidence type="ECO:0000256" key="6">
    <source>
        <dbReference type="ARBA" id="ARBA00023067"/>
    </source>
</evidence>
<dbReference type="PANTHER" id="PTHR14418">
    <property type="entry name" value="CONDENSIN COMPLEX SUBUNIT 3-RELATED"/>
    <property type="match status" value="1"/>
</dbReference>
<keyword evidence="3" id="KW-0158">Chromosome</keyword>
<evidence type="ECO:0000256" key="3">
    <source>
        <dbReference type="ARBA" id="ARBA00022454"/>
    </source>
</evidence>
<dbReference type="Pfam" id="PF12719">
    <property type="entry name" value="Cnd3"/>
    <property type="match status" value="1"/>
</dbReference>
<comment type="subcellular location">
    <subcellularLocation>
        <location evidence="1">Chromosome</location>
    </subcellularLocation>
</comment>
<feature type="domain" description="Nuclear condensin complex subunit 3 C-terminal" evidence="9">
    <location>
        <begin position="505"/>
        <end position="816"/>
    </location>
</feature>
<dbReference type="InterPro" id="IPR025977">
    <property type="entry name" value="Cnd3_C"/>
</dbReference>
<dbReference type="InterPro" id="IPR016024">
    <property type="entry name" value="ARM-type_fold"/>
</dbReference>
<feature type="compositionally biased region" description="Basic and acidic residues" evidence="8">
    <location>
        <begin position="891"/>
        <end position="907"/>
    </location>
</feature>
<proteinExistence type="inferred from homology"/>
<name>A0ABP1GHC6_9CHLO</name>
<keyword evidence="5" id="KW-0498">Mitosis</keyword>
<dbReference type="Proteomes" id="UP001497392">
    <property type="component" value="Unassembled WGS sequence"/>
</dbReference>
<feature type="compositionally biased region" description="Basic residues" evidence="8">
    <location>
        <begin position="908"/>
        <end position="922"/>
    </location>
</feature>
<gene>
    <name evidence="10" type="primary">g13545</name>
    <name evidence="10" type="ORF">VP750_LOCUS11994</name>
</gene>
<keyword evidence="4" id="KW-0132">Cell division</keyword>
<feature type="compositionally biased region" description="Acidic residues" evidence="8">
    <location>
        <begin position="929"/>
        <end position="944"/>
    </location>
</feature>
<feature type="compositionally biased region" description="Low complexity" evidence="8">
    <location>
        <begin position="945"/>
        <end position="955"/>
    </location>
</feature>
<dbReference type="InterPro" id="IPR027165">
    <property type="entry name" value="CND3"/>
</dbReference>
<evidence type="ECO:0000256" key="7">
    <source>
        <dbReference type="ARBA" id="ARBA00023306"/>
    </source>
</evidence>
<keyword evidence="7" id="KW-0131">Cell cycle</keyword>
<protein>
    <submittedName>
        <fullName evidence="10">G13545 protein</fullName>
    </submittedName>
</protein>
<accession>A0ABP1GHC6</accession>
<dbReference type="EMBL" id="CAXHTA020000021">
    <property type="protein sequence ID" value="CAL5230088.1"/>
    <property type="molecule type" value="Genomic_DNA"/>
</dbReference>
<evidence type="ECO:0000313" key="11">
    <source>
        <dbReference type="Proteomes" id="UP001497392"/>
    </source>
</evidence>
<dbReference type="InterPro" id="IPR011989">
    <property type="entry name" value="ARM-like"/>
</dbReference>
<reference evidence="10 11" key="1">
    <citation type="submission" date="2024-06" db="EMBL/GenBank/DDBJ databases">
        <authorList>
            <person name="Kraege A."/>
            <person name="Thomma B."/>
        </authorList>
    </citation>
    <scope>NUCLEOTIDE SEQUENCE [LARGE SCALE GENOMIC DNA]</scope>
</reference>
<evidence type="ECO:0000256" key="8">
    <source>
        <dbReference type="SAM" id="MobiDB-lite"/>
    </source>
</evidence>
<evidence type="ECO:0000313" key="10">
    <source>
        <dbReference type="EMBL" id="CAL5230088.1"/>
    </source>
</evidence>
<dbReference type="Gene3D" id="1.25.10.10">
    <property type="entry name" value="Leucine-rich Repeat Variant"/>
    <property type="match status" value="2"/>
</dbReference>
<keyword evidence="6" id="KW-0226">DNA condensation</keyword>
<evidence type="ECO:0000256" key="2">
    <source>
        <dbReference type="ARBA" id="ARBA00006533"/>
    </source>
</evidence>
<evidence type="ECO:0000259" key="9">
    <source>
        <dbReference type="Pfam" id="PF12719"/>
    </source>
</evidence>
<comment type="similarity">
    <text evidence="2">Belongs to the CND3 (condensin subunit 3) family.</text>
</comment>
<evidence type="ECO:0000256" key="1">
    <source>
        <dbReference type="ARBA" id="ARBA00004286"/>
    </source>
</evidence>
<evidence type="ECO:0000256" key="5">
    <source>
        <dbReference type="ARBA" id="ARBA00022776"/>
    </source>
</evidence>
<organism evidence="10 11">
    <name type="scientific">Coccomyxa viridis</name>
    <dbReference type="NCBI Taxonomy" id="1274662"/>
    <lineage>
        <taxon>Eukaryota</taxon>
        <taxon>Viridiplantae</taxon>
        <taxon>Chlorophyta</taxon>
        <taxon>core chlorophytes</taxon>
        <taxon>Trebouxiophyceae</taxon>
        <taxon>Trebouxiophyceae incertae sedis</taxon>
        <taxon>Coccomyxaceae</taxon>
        <taxon>Coccomyxa</taxon>
    </lineage>
</organism>
<keyword evidence="11" id="KW-1185">Reference proteome</keyword>
<evidence type="ECO:0000256" key="4">
    <source>
        <dbReference type="ARBA" id="ARBA00022618"/>
    </source>
</evidence>
<feature type="region of interest" description="Disordered" evidence="8">
    <location>
        <begin position="891"/>
        <end position="997"/>
    </location>
</feature>
<sequence length="997" mass="105905">MVRGRSKPLLTVAQIFNKVQEGVSGHSKYAKLLWDVHEADPSLCWRDFAFCLDHLLTLPQSNANVERAVRFVATFTSQRSSASQEPQDAFVEDIIARLLALARAEDKGVRLRTCQLLQLVINNQADEEAALSEELAEGYMQMMLERLRDKQPGVRCQAALALARLADPGEEGDFGGDSITDSYVRLLGTEKNKDVRKSVLHSLSAAPCSLPEILDRTRDVNDEVRKMAFAAIRDRVPMQYLRADERASLLSRGLADRKASVRECAQQLLCQWLEADAGSSVPALLQLLDARCHEAACQQAVKALIECKRLQPLAMPDEATGGGMSLRQVAGGALLSAEEALMWRIVCTWLQEEGSAKGQAAASASGARAQVEAAAASEHLEALEQLLPESATALLQAAAAHAHAAAGREHAFACRQLLSIACACLDLTDASSRNAAADLVQKLLTDREGSLAQDAAMTRVLVQLSSQVCSSMSELAAMLVDAIAASLPSSAASEAEGSAEGQWLHCLALAASLLERMPSKKAHLAGASGCITCLDDLSRLLIVPAMQHSLPTIRREAVRCLGLFSLIPGSNDADAVDSSQRLALLRTALAFDSAPAVREVAAQAVCDLCLSRGPRFLDQCYNPLLEPPDQAPEAVEEAALPVLDLLLCQLSSTAAQHSTDGYAEVAATLTGGLAKLLMQQVLQQEGAPARLEDCETVKVLIQLLLLTCDPSMAAAASMQQCLAVFFRAYAAQSGQAHRHLSAAALPAARRALSLGTSLAKSAAPQLLKFVSTLLQAEVAMADTEGGCPAAAVAEEALREALACPPGAATKAFQAELLKLASGLDLQAASQEDVKRLRVLADRAAGVTKDKVAARDALALGRQLAQLDATPEQPLDVEALAALMRGVEEHKAAAEKHFSEGTSRDVGQRRARTKSGAPARRRAAGRDCDSTEGDEDDSSVDEAESSADSSDQESSAPQAPVLAETNVDTATHSPALKSRVGRRCTRGATRRSENVQPA</sequence>